<comment type="caution">
    <text evidence="1">The sequence shown here is derived from an EMBL/GenBank/DDBJ whole genome shotgun (WGS) entry which is preliminary data.</text>
</comment>
<evidence type="ECO:0000313" key="2">
    <source>
        <dbReference type="Proteomes" id="UP001367508"/>
    </source>
</evidence>
<keyword evidence="2" id="KW-1185">Reference proteome</keyword>
<proteinExistence type="predicted"/>
<reference evidence="1 2" key="1">
    <citation type="submission" date="2024-01" db="EMBL/GenBank/DDBJ databases">
        <title>The genomes of 5 underutilized Papilionoideae crops provide insights into root nodulation and disease resistanc.</title>
        <authorList>
            <person name="Jiang F."/>
        </authorList>
    </citation>
    <scope>NUCLEOTIDE SEQUENCE [LARGE SCALE GENOMIC DNA]</scope>
    <source>
        <strain evidence="1">LVBAO_FW01</strain>
        <tissue evidence="1">Leaves</tissue>
    </source>
</reference>
<name>A0AAN9N0H2_CANGL</name>
<protein>
    <submittedName>
        <fullName evidence="1">Uncharacterized protein</fullName>
    </submittedName>
</protein>
<gene>
    <name evidence="1" type="ORF">VNO77_03777</name>
</gene>
<sequence>MVPSFSDHKMYRDEENFLPWELALSLLLEIHSSSTSDSQDQIINDGVNRSQSIDHALPIRISWQAENACEDSMESTVLSLSAESKGVKRNPLKRKKRLRLLLSDWGILCKFLQAGKSAMLQKVEPVITKMPCRGIYRGDGPIHDFSDSVTRNDLMEVYVRVEFLDEMSAILDTLANRGPSQILSHVTCIQVSGALLNHEKAWRVRMV</sequence>
<dbReference type="Proteomes" id="UP001367508">
    <property type="component" value="Unassembled WGS sequence"/>
</dbReference>
<organism evidence="1 2">
    <name type="scientific">Canavalia gladiata</name>
    <name type="common">Sword bean</name>
    <name type="synonym">Dolichos gladiatus</name>
    <dbReference type="NCBI Taxonomy" id="3824"/>
    <lineage>
        <taxon>Eukaryota</taxon>
        <taxon>Viridiplantae</taxon>
        <taxon>Streptophyta</taxon>
        <taxon>Embryophyta</taxon>
        <taxon>Tracheophyta</taxon>
        <taxon>Spermatophyta</taxon>
        <taxon>Magnoliopsida</taxon>
        <taxon>eudicotyledons</taxon>
        <taxon>Gunneridae</taxon>
        <taxon>Pentapetalae</taxon>
        <taxon>rosids</taxon>
        <taxon>fabids</taxon>
        <taxon>Fabales</taxon>
        <taxon>Fabaceae</taxon>
        <taxon>Papilionoideae</taxon>
        <taxon>50 kb inversion clade</taxon>
        <taxon>NPAAA clade</taxon>
        <taxon>indigoferoid/millettioid clade</taxon>
        <taxon>Phaseoleae</taxon>
        <taxon>Canavalia</taxon>
    </lineage>
</organism>
<dbReference type="EMBL" id="JAYMYQ010000001">
    <property type="protein sequence ID" value="KAK7361702.1"/>
    <property type="molecule type" value="Genomic_DNA"/>
</dbReference>
<dbReference type="AlphaFoldDB" id="A0AAN9N0H2"/>
<evidence type="ECO:0000313" key="1">
    <source>
        <dbReference type="EMBL" id="KAK7361702.1"/>
    </source>
</evidence>
<accession>A0AAN9N0H2</accession>